<reference evidence="6 7" key="1">
    <citation type="submission" date="2023-11" db="EMBL/GenBank/DDBJ databases">
        <title>Gilvimarinus fulvus sp. nov., isolated from the surface of Kelp.</title>
        <authorList>
            <person name="Sun Y.Y."/>
            <person name="Gong Y."/>
            <person name="Du Z.J."/>
        </authorList>
    </citation>
    <scope>NUCLEOTIDE SEQUENCE [LARGE SCALE GENOMIC DNA]</scope>
    <source>
        <strain evidence="6 7">SDUM040013</strain>
    </source>
</reference>
<sequence length="503" mass="56306">MAIPRAELVVQETNNINQIMDASIPLVVMETFEEKKAEDMLLGIARQRFAKLARWSITDGLATLTYGPQIVAKETKFNEPVELLRHIKATNEPSIYLLCDFHPYLEEQPEIVRLIKDIALNHLSVPNTLIFLSHRLRLPKELTRYATGFSMPLPTDDRILDLIREEARAWSQKHGDARIKTDNVTLKKMVATLQGLSSSDVRRLVRSAIWDDGAISADDLPRINRSKFQLMDLEGIVSFETEVDDFANVGGLHNMKRWLTQRRDAFVEQNSTLDRPKGILLLGVQGGGKSLAAKSVAGMWGLSLLRLDMGALYNKYIGETERNLREALQLADAMSPCVLWMDEIEKAMGQGGGSDSGTSQRLLGTLLTWMAERPSRVFIVATSNDISQLPPELIRKGRLDEIFFVDLPDADIRQEIFDIHLKKRDMDPAQFDLAALSEASAGFNGAEIEQAVVGALYQAQTESQTMNTQLILSQCSFTSPLSVVMAEQMASLRHWAQDRTVPA</sequence>
<organism evidence="6 7">
    <name type="scientific">Gilvimarinus gilvus</name>
    <dbReference type="NCBI Taxonomy" id="3058038"/>
    <lineage>
        <taxon>Bacteria</taxon>
        <taxon>Pseudomonadati</taxon>
        <taxon>Pseudomonadota</taxon>
        <taxon>Gammaproteobacteria</taxon>
        <taxon>Cellvibrionales</taxon>
        <taxon>Cellvibrionaceae</taxon>
        <taxon>Gilvimarinus</taxon>
    </lineage>
</organism>
<gene>
    <name evidence="6" type="ORF">SCD92_15710</name>
</gene>
<dbReference type="PANTHER" id="PTHR42960:SF1">
    <property type="entry name" value="YCF46 PROTEIN"/>
    <property type="match status" value="1"/>
</dbReference>
<feature type="domain" description="AAA+ ATPase" evidence="5">
    <location>
        <begin position="275"/>
        <end position="409"/>
    </location>
</feature>
<accession>A0ABU4S1C6</accession>
<evidence type="ECO:0000313" key="6">
    <source>
        <dbReference type="EMBL" id="MDX6850820.1"/>
    </source>
</evidence>
<dbReference type="InterPro" id="IPR027417">
    <property type="entry name" value="P-loop_NTPase"/>
</dbReference>
<dbReference type="InterPro" id="IPR003959">
    <property type="entry name" value="ATPase_AAA_core"/>
</dbReference>
<dbReference type="Pfam" id="PF00004">
    <property type="entry name" value="AAA"/>
    <property type="match status" value="1"/>
</dbReference>
<keyword evidence="1" id="KW-0547">Nucleotide-binding</keyword>
<keyword evidence="2" id="KW-0067">ATP-binding</keyword>
<proteinExistence type="inferred from homology"/>
<evidence type="ECO:0000259" key="5">
    <source>
        <dbReference type="SMART" id="SM00382"/>
    </source>
</evidence>
<dbReference type="Gene3D" id="3.40.50.300">
    <property type="entry name" value="P-loop containing nucleotide triphosphate hydrolases"/>
    <property type="match status" value="1"/>
</dbReference>
<evidence type="ECO:0000256" key="2">
    <source>
        <dbReference type="ARBA" id="ARBA00022840"/>
    </source>
</evidence>
<comment type="caution">
    <text evidence="6">The sequence shown here is derived from an EMBL/GenBank/DDBJ whole genome shotgun (WGS) entry which is preliminary data.</text>
</comment>
<dbReference type="PANTHER" id="PTHR42960">
    <property type="entry name" value="YCF46 PROTEIN"/>
    <property type="match status" value="1"/>
</dbReference>
<dbReference type="SUPFAM" id="SSF52540">
    <property type="entry name" value="P-loop containing nucleoside triphosphate hydrolases"/>
    <property type="match status" value="1"/>
</dbReference>
<dbReference type="Gene3D" id="1.10.8.60">
    <property type="match status" value="1"/>
</dbReference>
<keyword evidence="7" id="KW-1185">Reference proteome</keyword>
<dbReference type="Proteomes" id="UP001273505">
    <property type="component" value="Unassembled WGS sequence"/>
</dbReference>
<comment type="similarity">
    <text evidence="3">Belongs to the AAA ATPase family. Highly divergent.</text>
</comment>
<evidence type="ECO:0000256" key="1">
    <source>
        <dbReference type="ARBA" id="ARBA00022741"/>
    </source>
</evidence>
<evidence type="ECO:0000256" key="4">
    <source>
        <dbReference type="ARBA" id="ARBA00040480"/>
    </source>
</evidence>
<dbReference type="EMBL" id="JAXAFO010000032">
    <property type="protein sequence ID" value="MDX6850820.1"/>
    <property type="molecule type" value="Genomic_DNA"/>
</dbReference>
<dbReference type="RefSeq" id="WP_319835114.1">
    <property type="nucleotide sequence ID" value="NZ_JAULRU010000220.1"/>
</dbReference>
<evidence type="ECO:0000256" key="3">
    <source>
        <dbReference type="ARBA" id="ARBA00038088"/>
    </source>
</evidence>
<dbReference type="InterPro" id="IPR052381">
    <property type="entry name" value="AAA_domain_protein"/>
</dbReference>
<evidence type="ECO:0000313" key="7">
    <source>
        <dbReference type="Proteomes" id="UP001273505"/>
    </source>
</evidence>
<dbReference type="InterPro" id="IPR003593">
    <property type="entry name" value="AAA+_ATPase"/>
</dbReference>
<dbReference type="SMART" id="SM00382">
    <property type="entry name" value="AAA"/>
    <property type="match status" value="1"/>
</dbReference>
<protein>
    <recommendedName>
        <fullName evidence="4">Uncharacterized AAA domain-containing protein ycf46</fullName>
    </recommendedName>
</protein>
<name>A0ABU4S1C6_9GAMM</name>